<dbReference type="OrthoDB" id="8479870at2"/>
<keyword evidence="2" id="KW-0805">Transcription regulation</keyword>
<dbReference type="Proteomes" id="UP000233597">
    <property type="component" value="Unassembled WGS sequence"/>
</dbReference>
<dbReference type="InterPro" id="IPR036388">
    <property type="entry name" value="WH-like_DNA-bd_sf"/>
</dbReference>
<dbReference type="AlphaFoldDB" id="A0A2N3KT62"/>
<dbReference type="PANTHER" id="PTHR30427">
    <property type="entry name" value="TRANSCRIPTIONAL ACTIVATOR PROTEIN LYSR"/>
    <property type="match status" value="1"/>
</dbReference>
<dbReference type="RefSeq" id="WP_101266822.1">
    <property type="nucleotide sequence ID" value="NZ_NWTK01000007.1"/>
</dbReference>
<sequence length="311" mass="35301">MNVKRLRIFHEVFVTGSITRAAERSFVSQPAASKMLTNFEAEIGYKLFVRSNGKLIPTDEAHFLHDEVYSLLHSLNHLEDSLKTARNNRAGRLRICSIFGPTYRFLPELIAKYVDKYPGVQISMHHSGCSGIRQGVSSGQYQIGLVDKSQSSFSHESVALDMPCQIAVHKDHPAAKLEIVTPEDIGNSPWVTLDSENVTTKSLKMHYENRNLDFNRIIEVHTTVHALSFVELGMGVTLVDALNCRHFNDIFRMENVRLRPFRPRILEPLEVITSNVHPLSGMAREFYDRLLEELNACIGEAEKREQTVRAN</sequence>
<evidence type="ECO:0000313" key="6">
    <source>
        <dbReference type="EMBL" id="PKR53748.1"/>
    </source>
</evidence>
<comment type="caution">
    <text evidence="6">The sequence shown here is derived from an EMBL/GenBank/DDBJ whole genome shotgun (WGS) entry which is preliminary data.</text>
</comment>
<dbReference type="EMBL" id="NWTK01000007">
    <property type="protein sequence ID" value="PKR53748.1"/>
    <property type="molecule type" value="Genomic_DNA"/>
</dbReference>
<gene>
    <name evidence="6" type="ORF">COO20_12040</name>
</gene>
<name>A0A2N3KT62_9PROT</name>
<dbReference type="GO" id="GO:0003700">
    <property type="term" value="F:DNA-binding transcription factor activity"/>
    <property type="evidence" value="ECO:0007669"/>
    <property type="project" value="InterPro"/>
</dbReference>
<evidence type="ECO:0000256" key="4">
    <source>
        <dbReference type="ARBA" id="ARBA00023163"/>
    </source>
</evidence>
<dbReference type="GO" id="GO:0010628">
    <property type="term" value="P:positive regulation of gene expression"/>
    <property type="evidence" value="ECO:0007669"/>
    <property type="project" value="TreeGrafter"/>
</dbReference>
<keyword evidence="4" id="KW-0804">Transcription</keyword>
<evidence type="ECO:0000259" key="5">
    <source>
        <dbReference type="PROSITE" id="PS50931"/>
    </source>
</evidence>
<dbReference type="InterPro" id="IPR000847">
    <property type="entry name" value="LysR_HTH_N"/>
</dbReference>
<dbReference type="PROSITE" id="PS50931">
    <property type="entry name" value="HTH_LYSR"/>
    <property type="match status" value="1"/>
</dbReference>
<dbReference type="InterPro" id="IPR005119">
    <property type="entry name" value="LysR_subst-bd"/>
</dbReference>
<dbReference type="PANTHER" id="PTHR30427:SF1">
    <property type="entry name" value="TRANSCRIPTIONAL ACTIVATOR PROTEIN LYSR"/>
    <property type="match status" value="1"/>
</dbReference>
<keyword evidence="3" id="KW-0238">DNA-binding</keyword>
<dbReference type="GO" id="GO:0043565">
    <property type="term" value="F:sequence-specific DNA binding"/>
    <property type="evidence" value="ECO:0007669"/>
    <property type="project" value="TreeGrafter"/>
</dbReference>
<dbReference type="Pfam" id="PF03466">
    <property type="entry name" value="LysR_substrate"/>
    <property type="match status" value="1"/>
</dbReference>
<dbReference type="SUPFAM" id="SSF46785">
    <property type="entry name" value="Winged helix' DNA-binding domain"/>
    <property type="match status" value="1"/>
</dbReference>
<dbReference type="Gene3D" id="3.40.190.290">
    <property type="match status" value="1"/>
</dbReference>
<evidence type="ECO:0000256" key="3">
    <source>
        <dbReference type="ARBA" id="ARBA00023125"/>
    </source>
</evidence>
<evidence type="ECO:0000256" key="1">
    <source>
        <dbReference type="ARBA" id="ARBA00009437"/>
    </source>
</evidence>
<protein>
    <submittedName>
        <fullName evidence="6">LysR family transcriptional regulator</fullName>
    </submittedName>
</protein>
<dbReference type="SUPFAM" id="SSF53850">
    <property type="entry name" value="Periplasmic binding protein-like II"/>
    <property type="match status" value="1"/>
</dbReference>
<comment type="similarity">
    <text evidence="1">Belongs to the LysR transcriptional regulatory family.</text>
</comment>
<proteinExistence type="inferred from homology"/>
<evidence type="ECO:0000313" key="7">
    <source>
        <dbReference type="Proteomes" id="UP000233597"/>
    </source>
</evidence>
<organism evidence="6 7">
    <name type="scientific">Thalassospira marina</name>
    <dbReference type="NCBI Taxonomy" id="2048283"/>
    <lineage>
        <taxon>Bacteria</taxon>
        <taxon>Pseudomonadati</taxon>
        <taxon>Pseudomonadota</taxon>
        <taxon>Alphaproteobacteria</taxon>
        <taxon>Rhodospirillales</taxon>
        <taxon>Thalassospiraceae</taxon>
        <taxon>Thalassospira</taxon>
    </lineage>
</organism>
<dbReference type="Gene3D" id="1.10.10.10">
    <property type="entry name" value="Winged helix-like DNA-binding domain superfamily/Winged helix DNA-binding domain"/>
    <property type="match status" value="1"/>
</dbReference>
<evidence type="ECO:0000256" key="2">
    <source>
        <dbReference type="ARBA" id="ARBA00023015"/>
    </source>
</evidence>
<feature type="domain" description="HTH lysR-type" evidence="5">
    <location>
        <begin position="1"/>
        <end position="58"/>
    </location>
</feature>
<dbReference type="Pfam" id="PF00126">
    <property type="entry name" value="HTH_1"/>
    <property type="match status" value="1"/>
</dbReference>
<dbReference type="InterPro" id="IPR036390">
    <property type="entry name" value="WH_DNA-bd_sf"/>
</dbReference>
<accession>A0A2N3KT62</accession>
<reference evidence="6 7" key="1">
    <citation type="submission" date="2017-09" db="EMBL/GenBank/DDBJ databases">
        <title>Biodiversity and function of Thalassospira species in the particle-attached aromatic-hydrocarbon-degrading consortia from the surface seawater of the South China Sea.</title>
        <authorList>
            <person name="Dong C."/>
            <person name="Liu R."/>
            <person name="Shao Z."/>
        </authorList>
    </citation>
    <scope>NUCLEOTIDE SEQUENCE [LARGE SCALE GENOMIC DNA]</scope>
    <source>
        <strain evidence="6 7">CSC1P2</strain>
    </source>
</reference>